<dbReference type="Gene3D" id="3.90.550.10">
    <property type="entry name" value="Spore Coat Polysaccharide Biosynthesis Protein SpsA, Chain A"/>
    <property type="match status" value="1"/>
</dbReference>
<organism evidence="5 6">
    <name type="scientific">Mesorhizobium wenxiniae</name>
    <dbReference type="NCBI Taxonomy" id="2014805"/>
    <lineage>
        <taxon>Bacteria</taxon>
        <taxon>Pseudomonadati</taxon>
        <taxon>Pseudomonadota</taxon>
        <taxon>Alphaproteobacteria</taxon>
        <taxon>Hyphomicrobiales</taxon>
        <taxon>Phyllobacteriaceae</taxon>
        <taxon>Mesorhizobium</taxon>
    </lineage>
</organism>
<dbReference type="PANTHER" id="PTHR43179">
    <property type="entry name" value="RHAMNOSYLTRANSFERASE WBBL"/>
    <property type="match status" value="1"/>
</dbReference>
<dbReference type="GO" id="GO:0016757">
    <property type="term" value="F:glycosyltransferase activity"/>
    <property type="evidence" value="ECO:0007669"/>
    <property type="project" value="UniProtKB-KW"/>
</dbReference>
<sequence length="318" mass="34588">MDASVVICAYTLDRWDDLNAAIASVRNQTSPAREIILVVDNNKALLKRARREIEGIVVTPNNNVRGLCGGRVTGAGLATAPVVAFLDDDAIADERWLEELLVPYADPRVLGVGGRIEPLWRKPRPWWFPPEFNWIIGCTYRGMRVRNGGEVRNVIGANMSVRAEVLHGCGGFAGQMGRIGGGRGSANTCDDTEFCIRATKKIGGVWIYRPEASVRHVVTAERTTWKYFLHRCRMEGTSKAALVGLAGTKDGLDSERLYVLTLGRSILEYAATGKIGQALAIFVGLATTSIAYTQARARAAISQGPKIATEQKGVTSRT</sequence>
<feature type="domain" description="Glycosyltransferase 2-like" evidence="4">
    <location>
        <begin position="4"/>
        <end position="166"/>
    </location>
</feature>
<dbReference type="PANTHER" id="PTHR43179:SF12">
    <property type="entry name" value="GALACTOFURANOSYLTRANSFERASE GLFT2"/>
    <property type="match status" value="1"/>
</dbReference>
<reference evidence="5 6" key="1">
    <citation type="submission" date="2017-08" db="EMBL/GenBank/DDBJ databases">
        <title>Mesorhizobium wenxinae sp. nov., a novel rhizobial species isolated from root nodules of chickpea (Cicer arietinum L.).</title>
        <authorList>
            <person name="Zhang J."/>
        </authorList>
    </citation>
    <scope>NUCLEOTIDE SEQUENCE [LARGE SCALE GENOMIC DNA]</scope>
    <source>
        <strain evidence="6">WYCCWR 10019</strain>
    </source>
</reference>
<evidence type="ECO:0000256" key="1">
    <source>
        <dbReference type="ARBA" id="ARBA00006739"/>
    </source>
</evidence>
<keyword evidence="6" id="KW-1185">Reference proteome</keyword>
<dbReference type="AlphaFoldDB" id="A0A271KA35"/>
<evidence type="ECO:0000313" key="5">
    <source>
        <dbReference type="EMBL" id="PAP91895.1"/>
    </source>
</evidence>
<dbReference type="Pfam" id="PF00535">
    <property type="entry name" value="Glycos_transf_2"/>
    <property type="match status" value="1"/>
</dbReference>
<dbReference type="OrthoDB" id="9801954at2"/>
<evidence type="ECO:0000256" key="3">
    <source>
        <dbReference type="ARBA" id="ARBA00022679"/>
    </source>
</evidence>
<dbReference type="SUPFAM" id="SSF53448">
    <property type="entry name" value="Nucleotide-diphospho-sugar transferases"/>
    <property type="match status" value="1"/>
</dbReference>
<evidence type="ECO:0000259" key="4">
    <source>
        <dbReference type="Pfam" id="PF00535"/>
    </source>
</evidence>
<dbReference type="InterPro" id="IPR001173">
    <property type="entry name" value="Glyco_trans_2-like"/>
</dbReference>
<dbReference type="CDD" id="cd00761">
    <property type="entry name" value="Glyco_tranf_GTA_type"/>
    <property type="match status" value="1"/>
</dbReference>
<comment type="caution">
    <text evidence="5">The sequence shown here is derived from an EMBL/GenBank/DDBJ whole genome shotgun (WGS) entry which is preliminary data.</text>
</comment>
<accession>A0A271KA35</accession>
<evidence type="ECO:0000256" key="2">
    <source>
        <dbReference type="ARBA" id="ARBA00022676"/>
    </source>
</evidence>
<evidence type="ECO:0000313" key="6">
    <source>
        <dbReference type="Proteomes" id="UP000215931"/>
    </source>
</evidence>
<keyword evidence="3" id="KW-0808">Transferase</keyword>
<gene>
    <name evidence="5" type="ORF">CIT31_30165</name>
</gene>
<comment type="similarity">
    <text evidence="1">Belongs to the glycosyltransferase 2 family.</text>
</comment>
<dbReference type="InterPro" id="IPR029044">
    <property type="entry name" value="Nucleotide-diphossugar_trans"/>
</dbReference>
<keyword evidence="2" id="KW-0328">Glycosyltransferase</keyword>
<dbReference type="EMBL" id="NPKH01000039">
    <property type="protein sequence ID" value="PAP91895.1"/>
    <property type="molecule type" value="Genomic_DNA"/>
</dbReference>
<dbReference type="Proteomes" id="UP000215931">
    <property type="component" value="Unassembled WGS sequence"/>
</dbReference>
<proteinExistence type="inferred from homology"/>
<protein>
    <recommendedName>
        <fullName evidence="4">Glycosyltransferase 2-like domain-containing protein</fullName>
    </recommendedName>
</protein>
<name>A0A271KA35_9HYPH</name>